<proteinExistence type="predicted"/>
<evidence type="ECO:0000313" key="1">
    <source>
        <dbReference type="EMBL" id="TNJ36937.1"/>
    </source>
</evidence>
<evidence type="ECO:0000313" key="2">
    <source>
        <dbReference type="Proteomes" id="UP000309544"/>
    </source>
</evidence>
<dbReference type="AlphaFoldDB" id="A0A5C4S1E8"/>
<protein>
    <submittedName>
        <fullName evidence="1">Uncharacterized protein</fullName>
    </submittedName>
</protein>
<dbReference type="Proteomes" id="UP000309544">
    <property type="component" value="Unassembled WGS sequence"/>
</dbReference>
<comment type="caution">
    <text evidence="1">The sequence shown here is derived from an EMBL/GenBank/DDBJ whole genome shotgun (WGS) entry which is preliminary data.</text>
</comment>
<dbReference type="EMBL" id="VDCI01000003">
    <property type="protein sequence ID" value="TNJ36937.1"/>
    <property type="molecule type" value="Genomic_DNA"/>
</dbReference>
<keyword evidence="2" id="KW-1185">Reference proteome</keyword>
<gene>
    <name evidence="1" type="ORF">FGF68_05020</name>
</gene>
<sequence>MTDYGTQHTAGSNGLLRRKLRITLQGMLLLLALLPYSDMHAAPPSVIGILPPEKESRIGFQGIVGSSGYGSGIALDYSYSFSSLVATSVQASFTDSETENYLRGDITLSFARTGNSVVSTYGGISTQGTDTPCFHTGLGTHIFTGIPLFLVGAITYDIPTGNPGDGMTSWNIGAEIPVTVNMGLSFLSQQAISDNAYSHYAIGLVIFY</sequence>
<accession>A0A5C4S1E8</accession>
<organism evidence="1 2">
    <name type="scientific">Prosthecochloris vibrioformis</name>
    <name type="common">Chlorobium vibrioforme</name>
    <dbReference type="NCBI Taxonomy" id="1098"/>
    <lineage>
        <taxon>Bacteria</taxon>
        <taxon>Pseudomonadati</taxon>
        <taxon>Chlorobiota</taxon>
        <taxon>Chlorobiia</taxon>
        <taxon>Chlorobiales</taxon>
        <taxon>Chlorobiaceae</taxon>
        <taxon>Prosthecochloris</taxon>
    </lineage>
</organism>
<reference evidence="1 2" key="1">
    <citation type="submission" date="2019-05" db="EMBL/GenBank/DDBJ databases">
        <title>Draft Whole-Genome sequence of the green sulfur bacterium Prosthecochloris vibrioformis DSM 260.</title>
        <authorList>
            <person name="Meyer T.E."/>
            <person name="Kyndt J.A."/>
        </authorList>
    </citation>
    <scope>NUCLEOTIDE SEQUENCE [LARGE SCALE GENOMIC DNA]</scope>
    <source>
        <strain evidence="1 2">DSM 260</strain>
    </source>
</reference>
<name>A0A5C4S1E8_PROVB</name>
<dbReference type="RefSeq" id="WP_068867198.1">
    <property type="nucleotide sequence ID" value="NZ_VDCI01000003.1"/>
</dbReference>